<dbReference type="Pfam" id="PF00076">
    <property type="entry name" value="RRM_1"/>
    <property type="match status" value="4"/>
</dbReference>
<proteinExistence type="predicted"/>
<dbReference type="InterPro" id="IPR000504">
    <property type="entry name" value="RRM_dom"/>
</dbReference>
<feature type="region of interest" description="Disordered" evidence="3">
    <location>
        <begin position="85"/>
        <end position="134"/>
    </location>
</feature>
<feature type="domain" description="RRM" evidence="4">
    <location>
        <begin position="300"/>
        <end position="387"/>
    </location>
</feature>
<dbReference type="PANTHER" id="PTHR10352">
    <property type="entry name" value="EUKARYOTIC TRANSLATION INITIATION FACTOR 3 SUBUNIT G"/>
    <property type="match status" value="1"/>
</dbReference>
<dbReference type="CDD" id="cd12317">
    <property type="entry name" value="RRM4_RBM19_RRM3_MRD1"/>
    <property type="match status" value="1"/>
</dbReference>
<organism evidence="5 6">
    <name type="scientific">Catenaria anguillulae PL171</name>
    <dbReference type="NCBI Taxonomy" id="765915"/>
    <lineage>
        <taxon>Eukaryota</taxon>
        <taxon>Fungi</taxon>
        <taxon>Fungi incertae sedis</taxon>
        <taxon>Blastocladiomycota</taxon>
        <taxon>Blastocladiomycetes</taxon>
        <taxon>Blastocladiales</taxon>
        <taxon>Catenariaceae</taxon>
        <taxon>Catenaria</taxon>
    </lineage>
</organism>
<dbReference type="PROSITE" id="PS50102">
    <property type="entry name" value="RRM"/>
    <property type="match status" value="3"/>
</dbReference>
<evidence type="ECO:0000259" key="4">
    <source>
        <dbReference type="PROSITE" id="PS50102"/>
    </source>
</evidence>
<dbReference type="SUPFAM" id="SSF54928">
    <property type="entry name" value="RNA-binding domain, RBD"/>
    <property type="match status" value="3"/>
</dbReference>
<dbReference type="CDD" id="cd12565">
    <property type="entry name" value="RRM1_MRD1"/>
    <property type="match status" value="1"/>
</dbReference>
<dbReference type="STRING" id="765915.A0A1Y2HD51"/>
<dbReference type="GO" id="GO:0003723">
    <property type="term" value="F:RNA binding"/>
    <property type="evidence" value="ECO:0007669"/>
    <property type="project" value="UniProtKB-UniRule"/>
</dbReference>
<evidence type="ECO:0000256" key="2">
    <source>
        <dbReference type="PROSITE-ProRule" id="PRU00176"/>
    </source>
</evidence>
<dbReference type="InterPro" id="IPR012677">
    <property type="entry name" value="Nucleotide-bd_a/b_plait_sf"/>
</dbReference>
<feature type="compositionally biased region" description="Acidic residues" evidence="3">
    <location>
        <begin position="760"/>
        <end position="770"/>
    </location>
</feature>
<feature type="compositionally biased region" description="Acidic residues" evidence="3">
    <location>
        <begin position="237"/>
        <end position="249"/>
    </location>
</feature>
<dbReference type="FunFam" id="3.30.70.330:FF:000738">
    <property type="entry name" value="RNA-binding motif protein 19"/>
    <property type="match status" value="1"/>
</dbReference>
<evidence type="ECO:0000256" key="1">
    <source>
        <dbReference type="ARBA" id="ARBA00022884"/>
    </source>
</evidence>
<dbReference type="AlphaFoldDB" id="A0A1Y2HD51"/>
<feature type="compositionally biased region" description="Basic and acidic residues" evidence="3">
    <location>
        <begin position="748"/>
        <end position="759"/>
    </location>
</feature>
<dbReference type="Proteomes" id="UP000193411">
    <property type="component" value="Unassembled WGS sequence"/>
</dbReference>
<comment type="caution">
    <text evidence="5">The sequence shown here is derived from an EMBL/GenBank/DDBJ whole genome shotgun (WGS) entry which is preliminary data.</text>
</comment>
<dbReference type="InterPro" id="IPR035979">
    <property type="entry name" value="RBD_domain_sf"/>
</dbReference>
<dbReference type="EMBL" id="MCFL01000045">
    <property type="protein sequence ID" value="ORZ32517.1"/>
    <property type="molecule type" value="Genomic_DNA"/>
</dbReference>
<evidence type="ECO:0000256" key="3">
    <source>
        <dbReference type="SAM" id="MobiDB-lite"/>
    </source>
</evidence>
<dbReference type="OrthoDB" id="439639at2759"/>
<protein>
    <recommendedName>
        <fullName evidence="4">RRM domain-containing protein</fullName>
    </recommendedName>
</protein>
<reference evidence="5 6" key="1">
    <citation type="submission" date="2016-07" db="EMBL/GenBank/DDBJ databases">
        <title>Pervasive Adenine N6-methylation of Active Genes in Fungi.</title>
        <authorList>
            <consortium name="DOE Joint Genome Institute"/>
            <person name="Mondo S.J."/>
            <person name="Dannebaum R.O."/>
            <person name="Kuo R.C."/>
            <person name="Labutti K."/>
            <person name="Haridas S."/>
            <person name="Kuo A."/>
            <person name="Salamov A."/>
            <person name="Ahrendt S.R."/>
            <person name="Lipzen A."/>
            <person name="Sullivan W."/>
            <person name="Andreopoulos W.B."/>
            <person name="Clum A."/>
            <person name="Lindquist E."/>
            <person name="Daum C."/>
            <person name="Ramamoorthy G.K."/>
            <person name="Gryganskyi A."/>
            <person name="Culley D."/>
            <person name="Magnuson J.K."/>
            <person name="James T.Y."/>
            <person name="O'Malley M.A."/>
            <person name="Stajich J.E."/>
            <person name="Spatafora J.W."/>
            <person name="Visel A."/>
            <person name="Grigoriev I.V."/>
        </authorList>
    </citation>
    <scope>NUCLEOTIDE SEQUENCE [LARGE SCALE GENOMIC DNA]</scope>
    <source>
        <strain evidence="5 6">PL171</strain>
    </source>
</reference>
<keyword evidence="6" id="KW-1185">Reference proteome</keyword>
<sequence length="770" mass="83202">MPELSRIIVKNLPKYVTQDRLRDHFSKKGTITDIKLVKTATGVFRRFAYIGFQSEKEARATVKHFHNTFVDTLKVQVELARPVGDPNLPRAWSKHTKAATPAKDQSQPPSSSTAVGASSSHSASGSDERQQADAKKSFIDSLYEEEQKRESLATYLQVLKPRAAKATWQNDDGVQGDPKLVVPGTAGKKSNAVAQGGKSADKGSAVEPKFDKFGNVDSDEDEYQSIPAGGFAKLDESGSDAELDDDEDVGNSTKVDAGADSGSASGSESGDNVEPSPFHDEYDEQGDRDRMDVEKPTIAYPILTPKAPTTRPPAPTIATSSKDQLVSVFKQFGAISAVHIPINRDTKQPKGIAFVTFATPADALVAYKQMQGQFFMGRMLHLRGAKAAKDAIAAEAAATDEIGNGSFKARQLAQRKATAGKDFNWNSLFMAGDAVASAMAARLGVAKSDILDRESEDMAVRLALAETHVIGETKEYLAEHGVVLDAFERKLRSDCVVLIKNVTYGTTLEEVVALVEPFGELGRVLFPPAGTLAVVEFLVAADAKAAFRSLAYKRFKNLPLYLEWAPKDCFDVAYDPNKHAAGTFGAITASSTESGAAAVAAISGHSKKRMRSAAFMGEDDIDETKLASTQSVSASSATAAAAGDTNTKLIVRNVPFEATIKDLRQLFRPFAHVKSVRLPKKVTGGHRGFAFAEFLTHGEAIEAIRALRHTHLYGRRLVIEFANQQESVEELREKTKKMAAGAKGSKRARVDMGSYKEREGEDDASESEDE</sequence>
<evidence type="ECO:0000313" key="5">
    <source>
        <dbReference type="EMBL" id="ORZ32517.1"/>
    </source>
</evidence>
<feature type="compositionally biased region" description="Low complexity" evidence="3">
    <location>
        <begin position="110"/>
        <end position="125"/>
    </location>
</feature>
<gene>
    <name evidence="5" type="ORF">BCR44DRAFT_1487118</name>
</gene>
<keyword evidence="1 2" id="KW-0694">RNA-binding</keyword>
<name>A0A1Y2HD51_9FUNG</name>
<feature type="compositionally biased region" description="Basic and acidic residues" evidence="3">
    <location>
        <begin position="277"/>
        <end position="289"/>
    </location>
</feature>
<dbReference type="CDD" id="cd12320">
    <property type="entry name" value="RRM6_RBM19_RRM5_MRD1"/>
    <property type="match status" value="1"/>
</dbReference>
<dbReference type="SMART" id="SM00360">
    <property type="entry name" value="RRM"/>
    <property type="match status" value="4"/>
</dbReference>
<feature type="region of interest" description="Disordered" evidence="3">
    <location>
        <begin position="732"/>
        <end position="770"/>
    </location>
</feature>
<feature type="compositionally biased region" description="Low complexity" evidence="3">
    <location>
        <begin position="256"/>
        <end position="270"/>
    </location>
</feature>
<feature type="domain" description="RRM" evidence="4">
    <location>
        <begin position="647"/>
        <end position="724"/>
    </location>
</feature>
<feature type="domain" description="RRM" evidence="4">
    <location>
        <begin position="5"/>
        <end position="82"/>
    </location>
</feature>
<accession>A0A1Y2HD51</accession>
<dbReference type="Gene3D" id="3.30.70.330">
    <property type="match status" value="4"/>
</dbReference>
<feature type="region of interest" description="Disordered" evidence="3">
    <location>
        <begin position="169"/>
        <end position="289"/>
    </location>
</feature>
<evidence type="ECO:0000313" key="6">
    <source>
        <dbReference type="Proteomes" id="UP000193411"/>
    </source>
</evidence>